<dbReference type="Pfam" id="PF01903">
    <property type="entry name" value="CbiX"/>
    <property type="match status" value="2"/>
</dbReference>
<keyword evidence="2" id="KW-0479">Metal-binding</keyword>
<dbReference type="GO" id="GO:0009236">
    <property type="term" value="P:cobalamin biosynthetic process"/>
    <property type="evidence" value="ECO:0007669"/>
    <property type="project" value="UniProtKB-KW"/>
</dbReference>
<dbReference type="Pfam" id="PF18009">
    <property type="entry name" value="Fer4_23"/>
    <property type="match status" value="1"/>
</dbReference>
<feature type="region of interest" description="Disordered" evidence="5">
    <location>
        <begin position="1"/>
        <end position="21"/>
    </location>
</feature>
<evidence type="ECO:0000259" key="6">
    <source>
        <dbReference type="Pfam" id="PF18009"/>
    </source>
</evidence>
<dbReference type="Gene3D" id="3.30.70.2320">
    <property type="match status" value="1"/>
</dbReference>
<dbReference type="GO" id="GO:0016829">
    <property type="term" value="F:lyase activity"/>
    <property type="evidence" value="ECO:0007669"/>
    <property type="project" value="UniProtKB-KW"/>
</dbReference>
<evidence type="ECO:0000256" key="4">
    <source>
        <dbReference type="ARBA" id="ARBA00023285"/>
    </source>
</evidence>
<dbReference type="PANTHER" id="PTHR33542">
    <property type="entry name" value="SIROHYDROCHLORIN FERROCHELATASE, CHLOROPLASTIC"/>
    <property type="match status" value="1"/>
</dbReference>
<evidence type="ECO:0000256" key="1">
    <source>
        <dbReference type="ARBA" id="ARBA00022573"/>
    </source>
</evidence>
<dbReference type="InterPro" id="IPR041346">
    <property type="entry name" value="DR2241_Fer4"/>
</dbReference>
<dbReference type="CDD" id="cd03416">
    <property type="entry name" value="CbiX_SirB_N"/>
    <property type="match status" value="2"/>
</dbReference>
<evidence type="ECO:0000256" key="5">
    <source>
        <dbReference type="SAM" id="MobiDB-lite"/>
    </source>
</evidence>
<feature type="compositionally biased region" description="Basic and acidic residues" evidence="5">
    <location>
        <begin position="528"/>
        <end position="538"/>
    </location>
</feature>
<feature type="region of interest" description="Disordered" evidence="5">
    <location>
        <begin position="482"/>
        <end position="538"/>
    </location>
</feature>
<dbReference type="GO" id="GO:0046872">
    <property type="term" value="F:metal ion binding"/>
    <property type="evidence" value="ECO:0007669"/>
    <property type="project" value="UniProtKB-KW"/>
</dbReference>
<accession>A0A8U0HXX6</accession>
<dbReference type="SUPFAM" id="SSF53800">
    <property type="entry name" value="Chelatase"/>
    <property type="match status" value="1"/>
</dbReference>
<feature type="domain" description="DR2241 4Fe-4S iron-sulfur cluster binding" evidence="6">
    <location>
        <begin position="396"/>
        <end position="477"/>
    </location>
</feature>
<evidence type="ECO:0000256" key="2">
    <source>
        <dbReference type="ARBA" id="ARBA00022723"/>
    </source>
</evidence>
<reference evidence="8 9" key="1">
    <citation type="submission" date="2022-04" db="EMBL/GenBank/DDBJ databases">
        <title>Diverse halophilic archaea isolated from saline environments.</title>
        <authorList>
            <person name="Cui H.-L."/>
        </authorList>
    </citation>
    <scope>NUCLEOTIDE SEQUENCE [LARGE SCALE GENOMIC DNA]</scope>
    <source>
        <strain evidence="8 9">XZYJT49</strain>
    </source>
</reference>
<dbReference type="PANTHER" id="PTHR33542:SF3">
    <property type="entry name" value="SIROHYDROCHLORIN FERROCHELATASE, CHLOROPLASTIC"/>
    <property type="match status" value="1"/>
</dbReference>
<dbReference type="InterPro" id="IPR002762">
    <property type="entry name" value="CbiX-like"/>
</dbReference>
<protein>
    <recommendedName>
        <fullName evidence="10">Sirohydrochlorin cobaltochelatase</fullName>
    </recommendedName>
</protein>
<feature type="domain" description="DR2241 stabilising" evidence="7">
    <location>
        <begin position="301"/>
        <end position="394"/>
    </location>
</feature>
<evidence type="ECO:0000313" key="8">
    <source>
        <dbReference type="EMBL" id="UPV75571.1"/>
    </source>
</evidence>
<keyword evidence="1" id="KW-0169">Cobalamin biosynthesis</keyword>
<dbReference type="AlphaFoldDB" id="A0A8U0HXX6"/>
<dbReference type="InterPro" id="IPR050963">
    <property type="entry name" value="Sirohydro_Cobaltochel/CbiX"/>
</dbReference>
<dbReference type="KEGG" id="halx:M0R89_05760"/>
<dbReference type="Gene3D" id="3.40.50.1400">
    <property type="match status" value="2"/>
</dbReference>
<evidence type="ECO:0000259" key="7">
    <source>
        <dbReference type="Pfam" id="PF18069"/>
    </source>
</evidence>
<proteinExistence type="predicted"/>
<evidence type="ECO:0008006" key="10">
    <source>
        <dbReference type="Google" id="ProtNLM"/>
    </source>
</evidence>
<sequence length="538" mass="57583">MTEQALVVAGHGSHRNPDSATPVHRAVEAAREEGHFAEVRPAFWKEAPSLREVVHTVDADEAIVVPLFVSEGYFVEQVLPREFGLGEDDRGDDAPTLRYADPIGTHPAMTEVIAARARRMLKGESADESSADAAPVATEDAALAVIGHGTERNPNSADAVYDHVEALRERGEFAEVGALFMDEAPYVDDVLDEFAAEEIAVVPLFTADGFHTQDEIPELLGLTDDPATGYPVPGTVEDRRIWYSSAVGTDPLVVDVVLERAAEAGANLDGDSANGESRFVREAAGDAFVSWVEEAGSDSSDARVWGELAVSATGEGYDLRHRSDRGVPDLDLESRSVGDLRESVRYADDGRYRPFAGEATLPTGWVCSGLDRGEFLRAVSAVYPAGVEHWAAERAGDLDPVPFRAVADRQTGIYECVSDCSRSEVSGTIEATCGNCAKRRAWDAEGAPADGAAAGEAEGDAVPCREPCSFLVAAAREFHQHEGDAASDGPAASGDASTDDRPTESDPSVPRGDLTDPANVYRVRYRRARDGPQHRPKP</sequence>
<keyword evidence="3" id="KW-0456">Lyase</keyword>
<organism evidence="8 9">
    <name type="scientific">Halorussus limi</name>
    <dbReference type="NCBI Taxonomy" id="2938695"/>
    <lineage>
        <taxon>Archaea</taxon>
        <taxon>Methanobacteriati</taxon>
        <taxon>Methanobacteriota</taxon>
        <taxon>Stenosarchaea group</taxon>
        <taxon>Halobacteria</taxon>
        <taxon>Halobacteriales</taxon>
        <taxon>Haladaptataceae</taxon>
        <taxon>Halorussus</taxon>
    </lineage>
</organism>
<keyword evidence="4" id="KW-0170">Cobalt</keyword>
<feature type="compositionally biased region" description="Low complexity" evidence="5">
    <location>
        <begin position="486"/>
        <end position="496"/>
    </location>
</feature>
<dbReference type="Gene3D" id="3.30.1360.190">
    <property type="match status" value="1"/>
</dbReference>
<name>A0A8U0HXX6_9EURY</name>
<evidence type="ECO:0000313" key="9">
    <source>
        <dbReference type="Proteomes" id="UP000830729"/>
    </source>
</evidence>
<gene>
    <name evidence="8" type="ORF">M0R89_05760</name>
</gene>
<dbReference type="Proteomes" id="UP000830729">
    <property type="component" value="Chromosome"/>
</dbReference>
<dbReference type="Pfam" id="PF18069">
    <property type="entry name" value="DR2241"/>
    <property type="match status" value="1"/>
</dbReference>
<evidence type="ECO:0000256" key="3">
    <source>
        <dbReference type="ARBA" id="ARBA00023239"/>
    </source>
</evidence>
<dbReference type="EMBL" id="CP096659">
    <property type="protein sequence ID" value="UPV75571.1"/>
    <property type="molecule type" value="Genomic_DNA"/>
</dbReference>
<dbReference type="InterPro" id="IPR041181">
    <property type="entry name" value="DR2241_middle"/>
</dbReference>
<keyword evidence="9" id="KW-1185">Reference proteome</keyword>